<dbReference type="STRING" id="696281.Desru_2669"/>
<dbReference type="InterPro" id="IPR006224">
    <property type="entry name" value="PsdUridine_synth_RluA-like_CS"/>
</dbReference>
<reference evidence="8 9" key="2">
    <citation type="journal article" date="2012" name="Stand. Genomic Sci.">
        <title>Complete genome sequence of the sulfate-reducing firmicute Desulfotomaculum ruminis type strain (DL(T)).</title>
        <authorList>
            <person name="Spring S."/>
            <person name="Visser M."/>
            <person name="Lu M."/>
            <person name="Copeland A."/>
            <person name="Lapidus A."/>
            <person name="Lucas S."/>
            <person name="Cheng J.F."/>
            <person name="Han C."/>
            <person name="Tapia R."/>
            <person name="Goodwin L.A."/>
            <person name="Pitluck S."/>
            <person name="Ivanova N."/>
            <person name="Land M."/>
            <person name="Hauser L."/>
            <person name="Larimer F."/>
            <person name="Rohde M."/>
            <person name="Goker M."/>
            <person name="Detter J.C."/>
            <person name="Kyrpides N.C."/>
            <person name="Woyke T."/>
            <person name="Schaap P.J."/>
            <person name="Plugge C.M."/>
            <person name="Muyzer G."/>
            <person name="Kuever J."/>
            <person name="Pereira I.A."/>
            <person name="Parshina S.N."/>
            <person name="Bernier-Latmani R."/>
            <person name="Stams A.J."/>
            <person name="Klenk H.P."/>
        </authorList>
    </citation>
    <scope>NUCLEOTIDE SEQUENCE [LARGE SCALE GENOMIC DNA]</scope>
    <source>
        <strain evidence="9">ATCC 23193 / DSM 2154 / NCIB 8452 / DL</strain>
    </source>
</reference>
<dbReference type="KEGG" id="dru:Desru_2669"/>
<organism evidence="8 9">
    <name type="scientific">Desulforamulus ruminis (strain ATCC 23193 / DSM 2154 / NCIMB 8452 / DL)</name>
    <name type="common">Desulfotomaculum ruminis</name>
    <dbReference type="NCBI Taxonomy" id="696281"/>
    <lineage>
        <taxon>Bacteria</taxon>
        <taxon>Bacillati</taxon>
        <taxon>Bacillota</taxon>
        <taxon>Clostridia</taxon>
        <taxon>Eubacteriales</taxon>
        <taxon>Peptococcaceae</taxon>
        <taxon>Desulforamulus</taxon>
    </lineage>
</organism>
<dbReference type="Gene3D" id="3.30.2350.10">
    <property type="entry name" value="Pseudouridine synthase"/>
    <property type="match status" value="1"/>
</dbReference>
<accession>F6DQK1</accession>
<feature type="active site" evidence="4">
    <location>
        <position position="138"/>
    </location>
</feature>
<dbReference type="InterPro" id="IPR050188">
    <property type="entry name" value="RluA_PseudoU_synthase"/>
</dbReference>
<dbReference type="GO" id="GO:0003723">
    <property type="term" value="F:RNA binding"/>
    <property type="evidence" value="ECO:0007669"/>
    <property type="project" value="UniProtKB-KW"/>
</dbReference>
<dbReference type="PROSITE" id="PS50889">
    <property type="entry name" value="S4"/>
    <property type="match status" value="1"/>
</dbReference>
<evidence type="ECO:0000313" key="9">
    <source>
        <dbReference type="Proteomes" id="UP000009234"/>
    </source>
</evidence>
<dbReference type="RefSeq" id="WP_013842651.1">
    <property type="nucleotide sequence ID" value="NC_015589.1"/>
</dbReference>
<protein>
    <recommendedName>
        <fullName evidence="6">Pseudouridine synthase</fullName>
        <ecNumber evidence="6">5.4.99.-</ecNumber>
    </recommendedName>
</protein>
<reference evidence="9" key="1">
    <citation type="submission" date="2011-05" db="EMBL/GenBank/DDBJ databases">
        <title>Complete sequence of Desulfotomaculum ruminis DSM 2154.</title>
        <authorList>
            <person name="Lucas S."/>
            <person name="Copeland A."/>
            <person name="Lapidus A."/>
            <person name="Cheng J.-F."/>
            <person name="Goodwin L."/>
            <person name="Pitluck S."/>
            <person name="Lu M."/>
            <person name="Detter J.C."/>
            <person name="Han C."/>
            <person name="Tapia R."/>
            <person name="Land M."/>
            <person name="Hauser L."/>
            <person name="Kyrpides N."/>
            <person name="Ivanova N."/>
            <person name="Mikhailova N."/>
            <person name="Pagani I."/>
            <person name="Stams A.J.M."/>
            <person name="Plugge C.M."/>
            <person name="Muyzer G."/>
            <person name="Kuever J."/>
            <person name="Parshina S.N."/>
            <person name="Ivanova A.E."/>
            <person name="Nazina T.N."/>
            <person name="Brambilla E."/>
            <person name="Spring S."/>
            <person name="Klenk H.-P."/>
            <person name="Woyke T."/>
        </authorList>
    </citation>
    <scope>NUCLEOTIDE SEQUENCE [LARGE SCALE GENOMIC DNA]</scope>
    <source>
        <strain evidence="9">ATCC 23193 / DSM 2154 / NCIB 8452 / DL</strain>
    </source>
</reference>
<evidence type="ECO:0000256" key="1">
    <source>
        <dbReference type="ARBA" id="ARBA00000073"/>
    </source>
</evidence>
<keyword evidence="5" id="KW-0694">RNA-binding</keyword>
<evidence type="ECO:0000256" key="6">
    <source>
        <dbReference type="RuleBase" id="RU362028"/>
    </source>
</evidence>
<comment type="similarity">
    <text evidence="2 6">Belongs to the pseudouridine synthase RluA family.</text>
</comment>
<comment type="catalytic activity">
    <reaction evidence="1 6">
        <text>a uridine in RNA = a pseudouridine in RNA</text>
        <dbReference type="Rhea" id="RHEA:48348"/>
        <dbReference type="Rhea" id="RHEA-COMP:12068"/>
        <dbReference type="Rhea" id="RHEA-COMP:12069"/>
        <dbReference type="ChEBI" id="CHEBI:65314"/>
        <dbReference type="ChEBI" id="CHEBI:65315"/>
    </reaction>
</comment>
<evidence type="ECO:0000256" key="4">
    <source>
        <dbReference type="PIRSR" id="PIRSR606225-1"/>
    </source>
</evidence>
<dbReference type="AlphaFoldDB" id="F6DQK1"/>
<dbReference type="EC" id="5.4.99.-" evidence="6"/>
<proteinExistence type="inferred from homology"/>
<evidence type="ECO:0000259" key="7">
    <source>
        <dbReference type="Pfam" id="PF00849"/>
    </source>
</evidence>
<dbReference type="InterPro" id="IPR006225">
    <property type="entry name" value="PsdUridine_synth_RluC/D"/>
</dbReference>
<dbReference type="CDD" id="cd02869">
    <property type="entry name" value="PseudoU_synth_RluA_like"/>
    <property type="match status" value="1"/>
</dbReference>
<dbReference type="PANTHER" id="PTHR21600">
    <property type="entry name" value="MITOCHONDRIAL RNA PSEUDOURIDINE SYNTHASE"/>
    <property type="match status" value="1"/>
</dbReference>
<evidence type="ECO:0000256" key="3">
    <source>
        <dbReference type="ARBA" id="ARBA00023235"/>
    </source>
</evidence>
<dbReference type="GO" id="GO:0009982">
    <property type="term" value="F:pseudouridine synthase activity"/>
    <property type="evidence" value="ECO:0007669"/>
    <property type="project" value="InterPro"/>
</dbReference>
<name>F6DQK1_DESRL</name>
<dbReference type="EMBL" id="CP002780">
    <property type="protein sequence ID" value="AEG60895.1"/>
    <property type="molecule type" value="Genomic_DNA"/>
</dbReference>
<feature type="domain" description="Pseudouridine synthase RsuA/RluA-like" evidence="7">
    <location>
        <begin position="92"/>
        <end position="241"/>
    </location>
</feature>
<dbReference type="Proteomes" id="UP000009234">
    <property type="component" value="Chromosome"/>
</dbReference>
<dbReference type="InterPro" id="IPR006145">
    <property type="entry name" value="PsdUridine_synth_RsuA/RluA"/>
</dbReference>
<keyword evidence="3 6" id="KW-0413">Isomerase</keyword>
<dbReference type="HOGENOM" id="CLU_016902_8_2_9"/>
<keyword evidence="9" id="KW-1185">Reference proteome</keyword>
<gene>
    <name evidence="8" type="ordered locus">Desru_2669</name>
</gene>
<sequence>MENHRENRIKIIIDQKMDGWLVEKVLRQALGVSRTLLRRAKRQEGILLNGEPVYSNVRVMPGQRLELVLAAEESRVMPQKLDLEIIYEDRDILAVNKPPGMLVHPLTTQVEGTLANGVLYHWRQQGIVDRFRPVHRLDRDTSGLVLVARSSYAHQQLARQMAQGLLTRRYLAVVQGKLDRQRGSICLPIAREESSFTRRRISPAGKTAITHFEVLHSFAGGSLVRLELETGRTHQIRVHLAYLGHPLWGDGLYGGDTSVIKRQALHCTYLAFRHPVTGKPLQLKSSLPEDMRSLLGEVPDLGL</sequence>
<dbReference type="GO" id="GO:0000455">
    <property type="term" value="P:enzyme-directed rRNA pseudouridine synthesis"/>
    <property type="evidence" value="ECO:0007669"/>
    <property type="project" value="TreeGrafter"/>
</dbReference>
<comment type="function">
    <text evidence="6">Responsible for synthesis of pseudouridine from uracil.</text>
</comment>
<dbReference type="SUPFAM" id="SSF55120">
    <property type="entry name" value="Pseudouridine synthase"/>
    <property type="match status" value="1"/>
</dbReference>
<dbReference type="NCBIfam" id="TIGR00005">
    <property type="entry name" value="rluA_subfam"/>
    <property type="match status" value="1"/>
</dbReference>
<dbReference type="CDD" id="cd00165">
    <property type="entry name" value="S4"/>
    <property type="match status" value="1"/>
</dbReference>
<dbReference type="InterPro" id="IPR020103">
    <property type="entry name" value="PsdUridine_synth_cat_dom_sf"/>
</dbReference>
<dbReference type="PROSITE" id="PS01129">
    <property type="entry name" value="PSI_RLU"/>
    <property type="match status" value="1"/>
</dbReference>
<evidence type="ECO:0000256" key="2">
    <source>
        <dbReference type="ARBA" id="ARBA00010876"/>
    </source>
</evidence>
<evidence type="ECO:0000313" key="8">
    <source>
        <dbReference type="EMBL" id="AEG60895.1"/>
    </source>
</evidence>
<dbReference type="GO" id="GO:0140098">
    <property type="term" value="F:catalytic activity, acting on RNA"/>
    <property type="evidence" value="ECO:0007669"/>
    <property type="project" value="UniProtKB-ARBA"/>
</dbReference>
<dbReference type="Pfam" id="PF00849">
    <property type="entry name" value="PseudoU_synth_2"/>
    <property type="match status" value="1"/>
</dbReference>
<evidence type="ECO:0000256" key="5">
    <source>
        <dbReference type="PROSITE-ProRule" id="PRU00182"/>
    </source>
</evidence>
<dbReference type="PANTHER" id="PTHR21600:SF44">
    <property type="entry name" value="RIBOSOMAL LARGE SUBUNIT PSEUDOURIDINE SYNTHASE D"/>
    <property type="match status" value="1"/>
</dbReference>
<dbReference type="eggNOG" id="COG0564">
    <property type="taxonomic scope" value="Bacteria"/>
</dbReference>